<dbReference type="Proteomes" id="UP001232493">
    <property type="component" value="Chromosome"/>
</dbReference>
<dbReference type="EMBL" id="CP069362">
    <property type="protein sequence ID" value="WGS64353.1"/>
    <property type="molecule type" value="Genomic_DNA"/>
</dbReference>
<organism evidence="1 2">
    <name type="scientific">Marinitoga aeolica</name>
    <dbReference type="NCBI Taxonomy" id="2809031"/>
    <lineage>
        <taxon>Bacteria</taxon>
        <taxon>Thermotogati</taxon>
        <taxon>Thermotogota</taxon>
        <taxon>Thermotogae</taxon>
        <taxon>Petrotogales</taxon>
        <taxon>Petrotogaceae</taxon>
        <taxon>Marinitoga</taxon>
    </lineage>
</organism>
<sequence length="52" mass="5854">MSKSGKEILRRANITTILVTHDRNDALALADRIIIIENGKIKFTGLPEEIYT</sequence>
<evidence type="ECO:0000313" key="1">
    <source>
        <dbReference type="EMBL" id="WGS64353.1"/>
    </source>
</evidence>
<accession>A0ABY8PNZ2</accession>
<dbReference type="Gene3D" id="3.40.50.300">
    <property type="entry name" value="P-loop containing nucleotide triphosphate hydrolases"/>
    <property type="match status" value="1"/>
</dbReference>
<dbReference type="RefSeq" id="WP_280997937.1">
    <property type="nucleotide sequence ID" value="NZ_CP069362.1"/>
</dbReference>
<protein>
    <submittedName>
        <fullName evidence="1">Uncharacterized protein</fullName>
    </submittedName>
</protein>
<evidence type="ECO:0000313" key="2">
    <source>
        <dbReference type="Proteomes" id="UP001232493"/>
    </source>
</evidence>
<proteinExistence type="predicted"/>
<name>A0ABY8PNZ2_9BACT</name>
<gene>
    <name evidence="1" type="ORF">JRV97_08225</name>
</gene>
<dbReference type="SUPFAM" id="SSF52540">
    <property type="entry name" value="P-loop containing nucleoside triphosphate hydrolases"/>
    <property type="match status" value="1"/>
</dbReference>
<dbReference type="InterPro" id="IPR027417">
    <property type="entry name" value="P-loop_NTPase"/>
</dbReference>
<dbReference type="InterPro" id="IPR047641">
    <property type="entry name" value="ABC_transpr_MalK/UgpC-like"/>
</dbReference>
<reference evidence="1 2" key="1">
    <citation type="submission" date="2021-02" db="EMBL/GenBank/DDBJ databases">
        <title>Characterization of Marinitoga sp. nov. str. BP5-C20A.</title>
        <authorList>
            <person name="Erauso G."/>
            <person name="Postec A."/>
        </authorList>
    </citation>
    <scope>NUCLEOTIDE SEQUENCE [LARGE SCALE GENOMIC DNA]</scope>
    <source>
        <strain evidence="1 2">BP5-C20A</strain>
    </source>
</reference>
<dbReference type="PANTHER" id="PTHR43875:SF4">
    <property type="entry name" value="GLUCOSE IMPORT ATP-BINDING PROTEIN GLCV"/>
    <property type="match status" value="1"/>
</dbReference>
<dbReference type="PANTHER" id="PTHR43875">
    <property type="entry name" value="MALTODEXTRIN IMPORT ATP-BINDING PROTEIN MSMX"/>
    <property type="match status" value="1"/>
</dbReference>
<keyword evidence="2" id="KW-1185">Reference proteome</keyword>